<dbReference type="EMBL" id="JADKGY010000001">
    <property type="protein sequence ID" value="MBK9980872.1"/>
    <property type="molecule type" value="Genomic_DNA"/>
</dbReference>
<sequence>MNINTYKESGPGYYTINAKGNITQAGYIDFAWWPAKNWGLSLGLGRHNFKSNIEYKIPDPIHEANGEPLYENSIPYSATGLGPVISAHYRTEKLRATIGIGDFSLSRQKYTSISHIFSSTTFESSEILAHVELTEESYWNDNIVDMGLLQFAFEYAIADHFFLKLGFENSIRRFPTYPYTLKIIGFTENTPKEDQLLNDFKMQNTFSSFSVGISYIFGFGRFYVDK</sequence>
<gene>
    <name evidence="1" type="ORF">IPP15_00365</name>
</gene>
<name>A0A9D7SS57_9BACT</name>
<dbReference type="AlphaFoldDB" id="A0A9D7SS57"/>
<accession>A0A9D7SS57</accession>
<dbReference type="Proteomes" id="UP000808337">
    <property type="component" value="Unassembled WGS sequence"/>
</dbReference>
<evidence type="ECO:0000313" key="1">
    <source>
        <dbReference type="EMBL" id="MBK9980872.1"/>
    </source>
</evidence>
<comment type="caution">
    <text evidence="1">The sequence shown here is derived from an EMBL/GenBank/DDBJ whole genome shotgun (WGS) entry which is preliminary data.</text>
</comment>
<evidence type="ECO:0000313" key="2">
    <source>
        <dbReference type="Proteomes" id="UP000808337"/>
    </source>
</evidence>
<protein>
    <submittedName>
        <fullName evidence="1">Uncharacterized protein</fullName>
    </submittedName>
</protein>
<proteinExistence type="predicted"/>
<reference evidence="1 2" key="1">
    <citation type="submission" date="2020-10" db="EMBL/GenBank/DDBJ databases">
        <title>Connecting structure to function with the recovery of over 1000 high-quality activated sludge metagenome-assembled genomes encoding full-length rRNA genes using long-read sequencing.</title>
        <authorList>
            <person name="Singleton C.M."/>
            <person name="Petriglieri F."/>
            <person name="Kristensen J.M."/>
            <person name="Kirkegaard R.H."/>
            <person name="Michaelsen T.Y."/>
            <person name="Andersen M.H."/>
            <person name="Karst S.M."/>
            <person name="Dueholm M.S."/>
            <person name="Nielsen P.H."/>
            <person name="Albertsen M."/>
        </authorList>
    </citation>
    <scope>NUCLEOTIDE SEQUENCE [LARGE SCALE GENOMIC DNA]</scope>
    <source>
        <strain evidence="1">Ribe_18-Q3-R11-54_MAXAC.273</strain>
    </source>
</reference>
<organism evidence="1 2">
    <name type="scientific">Candidatus Opimibacter skivensis</name>
    <dbReference type="NCBI Taxonomy" id="2982028"/>
    <lineage>
        <taxon>Bacteria</taxon>
        <taxon>Pseudomonadati</taxon>
        <taxon>Bacteroidota</taxon>
        <taxon>Saprospiria</taxon>
        <taxon>Saprospirales</taxon>
        <taxon>Saprospiraceae</taxon>
        <taxon>Candidatus Opimibacter</taxon>
    </lineage>
</organism>